<dbReference type="PANTHER" id="PTHR43316">
    <property type="entry name" value="HYDROLASE, HALOACID DELAHOGENASE-RELATED"/>
    <property type="match status" value="1"/>
</dbReference>
<dbReference type="InterPro" id="IPR051540">
    <property type="entry name" value="S-2-haloacid_dehalogenase"/>
</dbReference>
<comment type="caution">
    <text evidence="2">The sequence shown here is derived from an EMBL/GenBank/DDBJ whole genome shotgun (WGS) entry which is preliminary data.</text>
</comment>
<sequence>MTLDAVIFDWGGTLTPWHVIDVADSWAVYARAYGSVDADSVTRALAAAEENAWLRSRDEHRSTTYADIVRSAGLEPLGEAHDRAFAAYQEWFAPHTFIDPDVPPLFAALAERGLKVGVLSNTIWPRAAHEEVFARDGILDLIDGAAYTSELPWTKPHPKAFQAAMAAVGATDASRCVFVGDRLFDDVYGSQAVGMKAAWVPHSEIPAWQRGHTEGEPDAVLHRLSELLPAIDQWSNKGAVSG</sequence>
<keyword evidence="3" id="KW-1185">Reference proteome</keyword>
<name>A0ABN2H400_9ACTN</name>
<dbReference type="InterPro" id="IPR036412">
    <property type="entry name" value="HAD-like_sf"/>
</dbReference>
<dbReference type="NCBIfam" id="TIGR01549">
    <property type="entry name" value="HAD-SF-IA-v1"/>
    <property type="match status" value="1"/>
</dbReference>
<dbReference type="PANTHER" id="PTHR43316:SF3">
    <property type="entry name" value="HALOACID DEHALOGENASE, TYPE II (AFU_ORTHOLOGUE AFUA_2G07750)-RELATED"/>
    <property type="match status" value="1"/>
</dbReference>
<organism evidence="2 3">
    <name type="scientific">Fodinicola feengrottensis</name>
    <dbReference type="NCBI Taxonomy" id="435914"/>
    <lineage>
        <taxon>Bacteria</taxon>
        <taxon>Bacillati</taxon>
        <taxon>Actinomycetota</taxon>
        <taxon>Actinomycetes</taxon>
        <taxon>Mycobacteriales</taxon>
        <taxon>Fodinicola</taxon>
    </lineage>
</organism>
<gene>
    <name evidence="2" type="ORF">GCM10009765_33500</name>
</gene>
<evidence type="ECO:0000256" key="1">
    <source>
        <dbReference type="ARBA" id="ARBA00022801"/>
    </source>
</evidence>
<dbReference type="SUPFAM" id="SSF56784">
    <property type="entry name" value="HAD-like"/>
    <property type="match status" value="1"/>
</dbReference>
<dbReference type="Gene3D" id="3.40.50.1000">
    <property type="entry name" value="HAD superfamily/HAD-like"/>
    <property type="match status" value="1"/>
</dbReference>
<dbReference type="SFLD" id="SFLDS00003">
    <property type="entry name" value="Haloacid_Dehalogenase"/>
    <property type="match status" value="1"/>
</dbReference>
<evidence type="ECO:0000313" key="3">
    <source>
        <dbReference type="Proteomes" id="UP001500618"/>
    </source>
</evidence>
<dbReference type="InterPro" id="IPR023214">
    <property type="entry name" value="HAD_sf"/>
</dbReference>
<dbReference type="RefSeq" id="WP_163572834.1">
    <property type="nucleotide sequence ID" value="NZ_BAAANY010000010.1"/>
</dbReference>
<dbReference type="PRINTS" id="PR00413">
    <property type="entry name" value="HADHALOGNASE"/>
</dbReference>
<dbReference type="EMBL" id="BAAANY010000010">
    <property type="protein sequence ID" value="GAA1681642.1"/>
    <property type="molecule type" value="Genomic_DNA"/>
</dbReference>
<dbReference type="SFLD" id="SFLDG01129">
    <property type="entry name" value="C1.5:_HAD__Beta-PGM__Phosphata"/>
    <property type="match status" value="1"/>
</dbReference>
<evidence type="ECO:0000313" key="2">
    <source>
        <dbReference type="EMBL" id="GAA1681642.1"/>
    </source>
</evidence>
<dbReference type="Pfam" id="PF00702">
    <property type="entry name" value="Hydrolase"/>
    <property type="match status" value="1"/>
</dbReference>
<protein>
    <submittedName>
        <fullName evidence="2">HAD family phosphatase</fullName>
    </submittedName>
</protein>
<keyword evidence="1" id="KW-0378">Hydrolase</keyword>
<reference evidence="2 3" key="1">
    <citation type="journal article" date="2019" name="Int. J. Syst. Evol. Microbiol.">
        <title>The Global Catalogue of Microorganisms (GCM) 10K type strain sequencing project: providing services to taxonomists for standard genome sequencing and annotation.</title>
        <authorList>
            <consortium name="The Broad Institute Genomics Platform"/>
            <consortium name="The Broad Institute Genome Sequencing Center for Infectious Disease"/>
            <person name="Wu L."/>
            <person name="Ma J."/>
        </authorList>
    </citation>
    <scope>NUCLEOTIDE SEQUENCE [LARGE SCALE GENOMIC DNA]</scope>
    <source>
        <strain evidence="2 3">JCM 14718</strain>
    </source>
</reference>
<accession>A0ABN2H400</accession>
<dbReference type="Proteomes" id="UP001500618">
    <property type="component" value="Unassembled WGS sequence"/>
</dbReference>
<dbReference type="InterPro" id="IPR006439">
    <property type="entry name" value="HAD-SF_hydro_IA"/>
</dbReference>
<proteinExistence type="predicted"/>